<reference evidence="1 2" key="1">
    <citation type="journal article" date="2022" name="Gigascience">
        <title>A chromosome-level genome assembly and annotation of the desert horned lizard, Phrynosoma platyrhinos, provides insight into chromosomal rearrangements among reptiles.</title>
        <authorList>
            <person name="Koochekian N."/>
            <person name="Ascanio A."/>
            <person name="Farleigh K."/>
            <person name="Card D.C."/>
            <person name="Schield D.R."/>
            <person name="Castoe T.A."/>
            <person name="Jezkova T."/>
        </authorList>
    </citation>
    <scope>NUCLEOTIDE SEQUENCE [LARGE SCALE GENOMIC DNA]</scope>
    <source>
        <strain evidence="1">NK-2021</strain>
    </source>
</reference>
<keyword evidence="2" id="KW-1185">Reference proteome</keyword>
<evidence type="ECO:0000313" key="2">
    <source>
        <dbReference type="Proteomes" id="UP000826234"/>
    </source>
</evidence>
<name>A0ABQ7TM37_PHRPL</name>
<evidence type="ECO:0000313" key="1">
    <source>
        <dbReference type="EMBL" id="KAH0630517.1"/>
    </source>
</evidence>
<organism evidence="1 2">
    <name type="scientific">Phrynosoma platyrhinos</name>
    <name type="common">Desert horned lizard</name>
    <dbReference type="NCBI Taxonomy" id="52577"/>
    <lineage>
        <taxon>Eukaryota</taxon>
        <taxon>Metazoa</taxon>
        <taxon>Chordata</taxon>
        <taxon>Craniata</taxon>
        <taxon>Vertebrata</taxon>
        <taxon>Euteleostomi</taxon>
        <taxon>Lepidosauria</taxon>
        <taxon>Squamata</taxon>
        <taxon>Bifurcata</taxon>
        <taxon>Unidentata</taxon>
        <taxon>Episquamata</taxon>
        <taxon>Toxicofera</taxon>
        <taxon>Iguania</taxon>
        <taxon>Phrynosomatidae</taxon>
        <taxon>Phrynosomatinae</taxon>
        <taxon>Phrynosoma</taxon>
    </lineage>
</organism>
<dbReference type="Proteomes" id="UP000826234">
    <property type="component" value="Unassembled WGS sequence"/>
</dbReference>
<dbReference type="EMBL" id="JAIPUX010000439">
    <property type="protein sequence ID" value="KAH0630517.1"/>
    <property type="molecule type" value="Genomic_DNA"/>
</dbReference>
<feature type="non-terminal residue" evidence="1">
    <location>
        <position position="1"/>
    </location>
</feature>
<sequence>DPGMASVVTWQEVQPELDLPNCKKKRQWQKNKKKKKEGRLLGDEECGRALLQMSHPDPGNREEGLSKTLGFQVSVFWETMEVAAQHNA</sequence>
<gene>
    <name evidence="1" type="ORF">JD844_013607</name>
</gene>
<feature type="non-terminal residue" evidence="1">
    <location>
        <position position="88"/>
    </location>
</feature>
<comment type="caution">
    <text evidence="1">The sequence shown here is derived from an EMBL/GenBank/DDBJ whole genome shotgun (WGS) entry which is preliminary data.</text>
</comment>
<protein>
    <submittedName>
        <fullName evidence="1">Uncharacterized protein</fullName>
    </submittedName>
</protein>
<accession>A0ABQ7TM37</accession>
<proteinExistence type="predicted"/>